<dbReference type="CDD" id="cd07316">
    <property type="entry name" value="terB_like_DjlA"/>
    <property type="match status" value="1"/>
</dbReference>
<evidence type="ECO:0000256" key="4">
    <source>
        <dbReference type="ARBA" id="ARBA00022989"/>
    </source>
</evidence>
<comment type="subcellular location">
    <subcellularLocation>
        <location evidence="7">Cell inner membrane</location>
        <topology evidence="7">Single-pass type III membrane protein</topology>
    </subcellularLocation>
</comment>
<feature type="topological domain" description="Periplasmic" evidence="7">
    <location>
        <begin position="1"/>
        <end position="23"/>
    </location>
</feature>
<proteinExistence type="inferred from homology"/>
<dbReference type="InterPro" id="IPR007791">
    <property type="entry name" value="DjlA_N"/>
</dbReference>
<evidence type="ECO:0000256" key="7">
    <source>
        <dbReference type="HAMAP-Rule" id="MF_01153"/>
    </source>
</evidence>
<dbReference type="SUPFAM" id="SSF46565">
    <property type="entry name" value="Chaperone J-domain"/>
    <property type="match status" value="1"/>
</dbReference>
<evidence type="ECO:0000256" key="2">
    <source>
        <dbReference type="ARBA" id="ARBA00022519"/>
    </source>
</evidence>
<comment type="domain">
    <text evidence="7">The transmembrane domain is a dimerization domain.</text>
</comment>
<evidence type="ECO:0000256" key="3">
    <source>
        <dbReference type="ARBA" id="ARBA00022692"/>
    </source>
</evidence>
<dbReference type="OrthoDB" id="9782583at2"/>
<name>A0A3P1SQ30_9GAMM</name>
<evidence type="ECO:0000259" key="9">
    <source>
        <dbReference type="PROSITE" id="PS50076"/>
    </source>
</evidence>
<dbReference type="EMBL" id="RQXV01000005">
    <property type="protein sequence ID" value="RRC99159.1"/>
    <property type="molecule type" value="Genomic_DNA"/>
</dbReference>
<accession>A0A3P1SQ30</accession>
<protein>
    <recommendedName>
        <fullName evidence="7">Co-chaperone protein DjlA</fullName>
    </recommendedName>
</protein>
<keyword evidence="3 7" id="KW-0812">Transmembrane</keyword>
<reference evidence="10 11" key="1">
    <citation type="submission" date="2018-11" db="EMBL/GenBank/DDBJ databases">
        <title>The draft genome sequence of Amphritea balenae JAMM 1525T.</title>
        <authorList>
            <person name="Fang Z."/>
            <person name="Zhang Y."/>
            <person name="Han X."/>
        </authorList>
    </citation>
    <scope>NUCLEOTIDE SEQUENCE [LARGE SCALE GENOMIC DNA]</scope>
    <source>
        <strain evidence="10 11">JAMM 1525</strain>
    </source>
</reference>
<dbReference type="InterPro" id="IPR029024">
    <property type="entry name" value="TerB-like"/>
</dbReference>
<organism evidence="10 11">
    <name type="scientific">Amphritea balenae</name>
    <dbReference type="NCBI Taxonomy" id="452629"/>
    <lineage>
        <taxon>Bacteria</taxon>
        <taxon>Pseudomonadati</taxon>
        <taxon>Pseudomonadota</taxon>
        <taxon>Gammaproteobacteria</taxon>
        <taxon>Oceanospirillales</taxon>
        <taxon>Oceanospirillaceae</taxon>
        <taxon>Amphritea</taxon>
    </lineage>
</organism>
<keyword evidence="6 7" id="KW-0143">Chaperone</keyword>
<keyword evidence="4 7" id="KW-1133">Transmembrane helix</keyword>
<dbReference type="PROSITE" id="PS50076">
    <property type="entry name" value="DNAJ_2"/>
    <property type="match status" value="1"/>
</dbReference>
<dbReference type="Gene3D" id="1.10.3680.10">
    <property type="entry name" value="TerB-like"/>
    <property type="match status" value="1"/>
</dbReference>
<dbReference type="InterPro" id="IPR050817">
    <property type="entry name" value="DjlA_DnaK_co-chaperone"/>
</dbReference>
<comment type="subunit">
    <text evidence="7">Homodimer.</text>
</comment>
<evidence type="ECO:0000256" key="8">
    <source>
        <dbReference type="SAM" id="Phobius"/>
    </source>
</evidence>
<keyword evidence="1 7" id="KW-1003">Cell membrane</keyword>
<evidence type="ECO:0000313" key="11">
    <source>
        <dbReference type="Proteomes" id="UP000267535"/>
    </source>
</evidence>
<evidence type="ECO:0000313" key="10">
    <source>
        <dbReference type="EMBL" id="RRC99159.1"/>
    </source>
</evidence>
<dbReference type="AlphaFoldDB" id="A0A3P1SQ30"/>
<feature type="domain" description="J" evidence="9">
    <location>
        <begin position="215"/>
        <end position="283"/>
    </location>
</feature>
<comment type="function">
    <text evidence="7">Regulatory DnaK co-chaperone. Direct interaction between DnaK and DjlA is needed for the induction of the wcaABCDE operon, involved in the synthesis of a colanic acid polysaccharide capsule, possibly through activation of the RcsB/RcsC phosphotransfer signaling pathway. The colanic acid capsule may help the bacterium survive conditions outside the host.</text>
</comment>
<feature type="topological domain" description="Cytoplasmic" evidence="7">
    <location>
        <begin position="48"/>
        <end position="283"/>
    </location>
</feature>
<dbReference type="InterPro" id="IPR023749">
    <property type="entry name" value="DjlA"/>
</dbReference>
<keyword evidence="2 7" id="KW-0997">Cell inner membrane</keyword>
<evidence type="ECO:0000256" key="5">
    <source>
        <dbReference type="ARBA" id="ARBA00023136"/>
    </source>
</evidence>
<dbReference type="HAMAP" id="MF_01153">
    <property type="entry name" value="DjlA"/>
    <property type="match status" value="1"/>
</dbReference>
<evidence type="ECO:0000256" key="6">
    <source>
        <dbReference type="ARBA" id="ARBA00023186"/>
    </source>
</evidence>
<evidence type="ECO:0000256" key="1">
    <source>
        <dbReference type="ARBA" id="ARBA00022475"/>
    </source>
</evidence>
<comment type="caution">
    <text evidence="10">The sequence shown here is derived from an EMBL/GenBank/DDBJ whole genome shotgun (WGS) entry which is preliminary data.</text>
</comment>
<keyword evidence="11" id="KW-1185">Reference proteome</keyword>
<dbReference type="NCBIfam" id="NF006948">
    <property type="entry name" value="PRK09430.1"/>
    <property type="match status" value="1"/>
</dbReference>
<dbReference type="RefSeq" id="WP_124925995.1">
    <property type="nucleotide sequence ID" value="NZ_BMOH01000004.1"/>
</dbReference>
<dbReference type="GO" id="GO:0051087">
    <property type="term" value="F:protein-folding chaperone binding"/>
    <property type="evidence" value="ECO:0007669"/>
    <property type="project" value="InterPro"/>
</dbReference>
<dbReference type="InterPro" id="IPR001623">
    <property type="entry name" value="DnaJ_domain"/>
</dbReference>
<sequence>MSFNSEKTGFSLGQVVRNNRTALVIGGLIGLFSGGLFGLLLGAGVGVVLSNALKSALGKALNPQDAFFKATFTVMGKLAKADGRVSEEEIQYAREVMNRMGLSEDRRREAMDLFSQGKESDFDITEVMRPLSALIRYRIPLKLMFVEIQLQAAMADGQVSEAETIIIREVCGLLQMSQAEMAALMARMQSHFSYQQHSYQSHQGGFVSQQQMLKEAYGVLGVNESVTDAELKKAYRRLMSQHHPDKLVAKGLPEEMMQLAKEKTQEIQGAYDLVREARKKASQ</sequence>
<dbReference type="PANTHER" id="PTHR24074">
    <property type="entry name" value="CO-CHAPERONE PROTEIN DJLA"/>
    <property type="match status" value="1"/>
</dbReference>
<dbReference type="Pfam" id="PF05099">
    <property type="entry name" value="TerB"/>
    <property type="match status" value="1"/>
</dbReference>
<dbReference type="Pfam" id="PF00226">
    <property type="entry name" value="DnaJ"/>
    <property type="match status" value="1"/>
</dbReference>
<dbReference type="PRINTS" id="PR00625">
    <property type="entry name" value="JDOMAIN"/>
</dbReference>
<dbReference type="GO" id="GO:0005886">
    <property type="term" value="C:plasma membrane"/>
    <property type="evidence" value="ECO:0007669"/>
    <property type="project" value="UniProtKB-SubCell"/>
</dbReference>
<feature type="transmembrane region" description="Helical" evidence="8">
    <location>
        <begin position="21"/>
        <end position="49"/>
    </location>
</feature>
<gene>
    <name evidence="7 10" type="primary">djlA</name>
    <name evidence="10" type="ORF">EHS89_09895</name>
</gene>
<dbReference type="CDD" id="cd06257">
    <property type="entry name" value="DnaJ"/>
    <property type="match status" value="1"/>
</dbReference>
<dbReference type="Gene3D" id="1.10.287.110">
    <property type="entry name" value="DnaJ domain"/>
    <property type="match status" value="1"/>
</dbReference>
<keyword evidence="5 7" id="KW-0472">Membrane</keyword>
<dbReference type="InterPro" id="IPR036869">
    <property type="entry name" value="J_dom_sf"/>
</dbReference>
<dbReference type="SUPFAM" id="SSF158682">
    <property type="entry name" value="TerB-like"/>
    <property type="match status" value="1"/>
</dbReference>
<dbReference type="Proteomes" id="UP000267535">
    <property type="component" value="Unassembled WGS sequence"/>
</dbReference>
<dbReference type="SMART" id="SM00271">
    <property type="entry name" value="DnaJ"/>
    <property type="match status" value="1"/>
</dbReference>